<dbReference type="EMBL" id="JAOPJZ010000004">
    <property type="protein sequence ID" value="MCU4751928.1"/>
    <property type="molecule type" value="Genomic_DNA"/>
</dbReference>
<gene>
    <name evidence="1" type="ORF">OB919_08020</name>
</gene>
<sequence length="79" mass="9057">MPQIFDFYCTNPDCGFKMPSVWGYYMYAIADEVLPVRNALKPSFLLEGIRHVLGRLPRNIKCVYDVTNGDDLPFLAIEP</sequence>
<comment type="caution">
    <text evidence="1">The sequence shown here is derived from an EMBL/GenBank/DDBJ whole genome shotgun (WGS) entry which is preliminary data.</text>
</comment>
<proteinExistence type="predicted"/>
<organism evidence="1 2">
    <name type="scientific">Natronosalvus hydrolyticus</name>
    <dbReference type="NCBI Taxonomy" id="2979988"/>
    <lineage>
        <taxon>Archaea</taxon>
        <taxon>Methanobacteriati</taxon>
        <taxon>Methanobacteriota</taxon>
        <taxon>Stenosarchaea group</taxon>
        <taxon>Halobacteria</taxon>
        <taxon>Halobacteriales</taxon>
        <taxon>Natrialbaceae</taxon>
        <taxon>Natronosalvus</taxon>
    </lineage>
</organism>
<reference evidence="1 2" key="1">
    <citation type="submission" date="2022-09" db="EMBL/GenBank/DDBJ databases">
        <title>Enrichment on poylsaccharides allowed isolation of novel metabolic and taxonomic groups of Haloarchaea.</title>
        <authorList>
            <person name="Sorokin D.Y."/>
            <person name="Elcheninov A.G."/>
            <person name="Khizhniak T.V."/>
            <person name="Kolganova T.V."/>
            <person name="Kublanov I.V."/>
        </authorList>
    </citation>
    <scope>NUCLEOTIDE SEQUENCE [LARGE SCALE GENOMIC DNA]</scope>
    <source>
        <strain evidence="1 2">AArc-curdl1</strain>
    </source>
</reference>
<dbReference type="Proteomes" id="UP001321047">
    <property type="component" value="Unassembled WGS sequence"/>
</dbReference>
<evidence type="ECO:0000313" key="2">
    <source>
        <dbReference type="Proteomes" id="UP001321047"/>
    </source>
</evidence>
<keyword evidence="2" id="KW-1185">Reference proteome</keyword>
<accession>A0AAP2Z7Z7</accession>
<dbReference type="RefSeq" id="WP_342808197.1">
    <property type="nucleotide sequence ID" value="NZ_JAOPJZ010000004.1"/>
</dbReference>
<name>A0AAP2Z7Z7_9EURY</name>
<dbReference type="AlphaFoldDB" id="A0AAP2Z7Z7"/>
<evidence type="ECO:0000313" key="1">
    <source>
        <dbReference type="EMBL" id="MCU4751928.1"/>
    </source>
</evidence>
<protein>
    <submittedName>
        <fullName evidence="1">Uncharacterized protein</fullName>
    </submittedName>
</protein>